<keyword evidence="2" id="KW-1185">Reference proteome</keyword>
<evidence type="ECO:0000313" key="2">
    <source>
        <dbReference type="Proteomes" id="UP000286415"/>
    </source>
</evidence>
<dbReference type="InParanoid" id="A0A419PKW4"/>
<reference evidence="1 2" key="1">
    <citation type="journal article" date="2018" name="Biotechnol. Adv.">
        <title>Improved genomic resources and new bioinformatic workflow for the carcinogenic parasite Clonorchis sinensis: Biotechnological implications.</title>
        <authorList>
            <person name="Wang D."/>
            <person name="Korhonen P.K."/>
            <person name="Gasser R.B."/>
            <person name="Young N.D."/>
        </authorList>
    </citation>
    <scope>NUCLEOTIDE SEQUENCE [LARGE SCALE GENOMIC DNA]</scope>
    <source>
        <strain evidence="1">Cs-k2</strain>
    </source>
</reference>
<sequence>MPPEESTRARILPGYPKLDRGSREAGVGFEPRTFRAKTVKTFFQRTTIHVYPAINPSDLETFPSIAATYVPAGFEFCCRYLHFCGHSHQVSLHCKRAIKSCYPPPSSQVSSNQRKTRNALHFLELVNSSLQSYYFKSVAGRLQAPGHSLQLVFPFSRRC</sequence>
<proteinExistence type="predicted"/>
<protein>
    <submittedName>
        <fullName evidence="1">Uncharacterized protein</fullName>
    </submittedName>
</protein>
<dbReference type="EMBL" id="NIRI02000056">
    <property type="protein sequence ID" value="KAG5444610.1"/>
    <property type="molecule type" value="Genomic_DNA"/>
</dbReference>
<dbReference type="AlphaFoldDB" id="A0A419PKW4"/>
<name>A0A419PKW4_CLOSI</name>
<gene>
    <name evidence="1" type="ORF">CSKR_100711</name>
</gene>
<dbReference type="Proteomes" id="UP000286415">
    <property type="component" value="Unassembled WGS sequence"/>
</dbReference>
<organism evidence="1 2">
    <name type="scientific">Clonorchis sinensis</name>
    <name type="common">Chinese liver fluke</name>
    <dbReference type="NCBI Taxonomy" id="79923"/>
    <lineage>
        <taxon>Eukaryota</taxon>
        <taxon>Metazoa</taxon>
        <taxon>Spiralia</taxon>
        <taxon>Lophotrochozoa</taxon>
        <taxon>Platyhelminthes</taxon>
        <taxon>Trematoda</taxon>
        <taxon>Digenea</taxon>
        <taxon>Opisthorchiida</taxon>
        <taxon>Opisthorchiata</taxon>
        <taxon>Opisthorchiidae</taxon>
        <taxon>Clonorchis</taxon>
    </lineage>
</organism>
<accession>A0A419PKW4</accession>
<reference evidence="1 2" key="2">
    <citation type="journal article" date="2021" name="Genomics">
        <title>High-quality reference genome for Clonorchis sinensis.</title>
        <authorList>
            <person name="Young N.D."/>
            <person name="Stroehlein A.J."/>
            <person name="Kinkar L."/>
            <person name="Wang T."/>
            <person name="Sohn W.M."/>
            <person name="Chang B.C.H."/>
            <person name="Kaur P."/>
            <person name="Weisz D."/>
            <person name="Dudchenko O."/>
            <person name="Aiden E.L."/>
            <person name="Korhonen P.K."/>
            <person name="Gasser R.B."/>
        </authorList>
    </citation>
    <scope>NUCLEOTIDE SEQUENCE [LARGE SCALE GENOMIC DNA]</scope>
    <source>
        <strain evidence="1">Cs-k2</strain>
    </source>
</reference>
<comment type="caution">
    <text evidence="1">The sequence shown here is derived from an EMBL/GenBank/DDBJ whole genome shotgun (WGS) entry which is preliminary data.</text>
</comment>
<evidence type="ECO:0000313" key="1">
    <source>
        <dbReference type="EMBL" id="KAG5444610.1"/>
    </source>
</evidence>